<dbReference type="OrthoDB" id="445589at2"/>
<keyword evidence="11" id="KW-1185">Reference proteome</keyword>
<keyword evidence="5 9" id="KW-1133">Transmembrane helix</keyword>
<evidence type="ECO:0000256" key="2">
    <source>
        <dbReference type="ARBA" id="ARBA00022448"/>
    </source>
</evidence>
<reference evidence="10 11" key="1">
    <citation type="submission" date="2019-02" db="EMBL/GenBank/DDBJ databases">
        <title>Deep-cultivation of Planctomycetes and their phenomic and genomic characterization uncovers novel biology.</title>
        <authorList>
            <person name="Wiegand S."/>
            <person name="Jogler M."/>
            <person name="Boedeker C."/>
            <person name="Pinto D."/>
            <person name="Vollmers J."/>
            <person name="Rivas-Marin E."/>
            <person name="Kohn T."/>
            <person name="Peeters S.H."/>
            <person name="Heuer A."/>
            <person name="Rast P."/>
            <person name="Oberbeckmann S."/>
            <person name="Bunk B."/>
            <person name="Jeske O."/>
            <person name="Meyerdierks A."/>
            <person name="Storesund J.E."/>
            <person name="Kallscheuer N."/>
            <person name="Luecker S."/>
            <person name="Lage O.M."/>
            <person name="Pohl T."/>
            <person name="Merkel B.J."/>
            <person name="Hornburger P."/>
            <person name="Mueller R.-W."/>
            <person name="Bruemmer F."/>
            <person name="Labrenz M."/>
            <person name="Spormann A.M."/>
            <person name="Op den Camp H."/>
            <person name="Overmann J."/>
            <person name="Amann R."/>
            <person name="Jetten M.S.M."/>
            <person name="Mascher T."/>
            <person name="Medema M.H."/>
            <person name="Devos D.P."/>
            <person name="Kaster A.-K."/>
            <person name="Ovreas L."/>
            <person name="Rohde M."/>
            <person name="Galperin M.Y."/>
            <person name="Jogler C."/>
        </authorList>
    </citation>
    <scope>NUCLEOTIDE SEQUENCE [LARGE SCALE GENOMIC DNA]</scope>
    <source>
        <strain evidence="10 11">V22</strain>
    </source>
</reference>
<dbReference type="InterPro" id="IPR044669">
    <property type="entry name" value="YneE/VCCN1/2-like"/>
</dbReference>
<evidence type="ECO:0000256" key="9">
    <source>
        <dbReference type="SAM" id="Phobius"/>
    </source>
</evidence>
<evidence type="ECO:0000256" key="4">
    <source>
        <dbReference type="ARBA" id="ARBA00022692"/>
    </source>
</evidence>
<evidence type="ECO:0000256" key="8">
    <source>
        <dbReference type="ARBA" id="ARBA00034708"/>
    </source>
</evidence>
<keyword evidence="7 9" id="KW-0472">Membrane</keyword>
<dbReference type="PANTHER" id="PTHR33281:SF19">
    <property type="entry name" value="VOLTAGE-DEPENDENT ANION CHANNEL-FORMING PROTEIN YNEE"/>
    <property type="match status" value="1"/>
</dbReference>
<evidence type="ECO:0000256" key="7">
    <source>
        <dbReference type="ARBA" id="ARBA00023136"/>
    </source>
</evidence>
<dbReference type="AlphaFoldDB" id="A0A517TF68"/>
<evidence type="ECO:0000313" key="11">
    <source>
        <dbReference type="Proteomes" id="UP000319976"/>
    </source>
</evidence>
<dbReference type="Pfam" id="PF25539">
    <property type="entry name" value="Bestrophin_2"/>
    <property type="match status" value="1"/>
</dbReference>
<name>A0A517TF68_9PLAN</name>
<dbReference type="GO" id="GO:0005886">
    <property type="term" value="C:plasma membrane"/>
    <property type="evidence" value="ECO:0007669"/>
    <property type="project" value="UniProtKB-SubCell"/>
</dbReference>
<proteinExistence type="inferred from homology"/>
<dbReference type="RefSeq" id="WP_145266609.1">
    <property type="nucleotide sequence ID" value="NZ_CP036316.1"/>
</dbReference>
<dbReference type="KEGG" id="chya:V22_42790"/>
<evidence type="ECO:0000256" key="1">
    <source>
        <dbReference type="ARBA" id="ARBA00004651"/>
    </source>
</evidence>
<keyword evidence="2" id="KW-0813">Transport</keyword>
<keyword evidence="4 9" id="KW-0812">Transmembrane</keyword>
<dbReference type="PANTHER" id="PTHR33281">
    <property type="entry name" value="UPF0187 PROTEIN YNEE"/>
    <property type="match status" value="1"/>
</dbReference>
<dbReference type="EMBL" id="CP036316">
    <property type="protein sequence ID" value="QDT67007.1"/>
    <property type="molecule type" value="Genomic_DNA"/>
</dbReference>
<evidence type="ECO:0000313" key="10">
    <source>
        <dbReference type="EMBL" id="QDT67007.1"/>
    </source>
</evidence>
<accession>A0A517TF68</accession>
<dbReference type="GO" id="GO:0005254">
    <property type="term" value="F:chloride channel activity"/>
    <property type="evidence" value="ECO:0007669"/>
    <property type="project" value="InterPro"/>
</dbReference>
<keyword evidence="3" id="KW-1003">Cell membrane</keyword>
<organism evidence="10 11">
    <name type="scientific">Calycomorphotria hydatis</name>
    <dbReference type="NCBI Taxonomy" id="2528027"/>
    <lineage>
        <taxon>Bacteria</taxon>
        <taxon>Pseudomonadati</taxon>
        <taxon>Planctomycetota</taxon>
        <taxon>Planctomycetia</taxon>
        <taxon>Planctomycetales</taxon>
        <taxon>Planctomycetaceae</taxon>
        <taxon>Calycomorphotria</taxon>
    </lineage>
</organism>
<comment type="similarity">
    <text evidence="8">Belongs to the anion channel-forming bestrophin (TC 1.A.46) family.</text>
</comment>
<feature type="transmembrane region" description="Helical" evidence="9">
    <location>
        <begin position="20"/>
        <end position="42"/>
    </location>
</feature>
<feature type="transmembrane region" description="Helical" evidence="9">
    <location>
        <begin position="218"/>
        <end position="234"/>
    </location>
</feature>
<evidence type="ECO:0000256" key="5">
    <source>
        <dbReference type="ARBA" id="ARBA00022989"/>
    </source>
</evidence>
<evidence type="ECO:0000256" key="3">
    <source>
        <dbReference type="ARBA" id="ARBA00022475"/>
    </source>
</evidence>
<evidence type="ECO:0000256" key="6">
    <source>
        <dbReference type="ARBA" id="ARBA00023065"/>
    </source>
</evidence>
<dbReference type="Proteomes" id="UP000319976">
    <property type="component" value="Chromosome"/>
</dbReference>
<comment type="subcellular location">
    <subcellularLocation>
        <location evidence="1">Cell membrane</location>
        <topology evidence="1">Multi-pass membrane protein</topology>
    </subcellularLocation>
</comment>
<gene>
    <name evidence="10" type="ORF">V22_42790</name>
</gene>
<keyword evidence="6" id="KW-0406">Ion transport</keyword>
<sequence>MSAPPPRNFWYEAFAIQGSITPLVILHVVLFGILATVVCLVVNYCEQVFETNIAIEVHPFEIAGAALGLLLVLRTNAGNDRWWEARKLWGGIVNQSRNTAISAVTYGPKDPEWRRSYVTWAAAFPYVAMNSLRSEDPPEEVRELVGEEAFQGLLKSNHRPSHVAWQMAKLLKEATDRDELSMFGFLQIDKERATLIDHIGGCERILKTPLPLVYSIKIRRFIAIFLFLLPLALLDRVSTTWAVPIITMFVAYPLMSLDQIGIELQNPFYARNLSHLPLDTISSTIETNLKGLVSEVEEETEEKSRAIAG</sequence>
<protein>
    <submittedName>
        <fullName evidence="10">Bestrophin, RFP-TM, chloride channel</fullName>
    </submittedName>
</protein>